<name>K2R3L4_MACPH</name>
<feature type="compositionally biased region" description="Polar residues" evidence="1">
    <location>
        <begin position="837"/>
        <end position="847"/>
    </location>
</feature>
<organism evidence="2 3">
    <name type="scientific">Macrophomina phaseolina (strain MS6)</name>
    <name type="common">Charcoal rot fungus</name>
    <dbReference type="NCBI Taxonomy" id="1126212"/>
    <lineage>
        <taxon>Eukaryota</taxon>
        <taxon>Fungi</taxon>
        <taxon>Dikarya</taxon>
        <taxon>Ascomycota</taxon>
        <taxon>Pezizomycotina</taxon>
        <taxon>Dothideomycetes</taxon>
        <taxon>Dothideomycetes incertae sedis</taxon>
        <taxon>Botryosphaeriales</taxon>
        <taxon>Botryosphaeriaceae</taxon>
        <taxon>Macrophomina</taxon>
    </lineage>
</organism>
<feature type="compositionally biased region" description="Basic and acidic residues" evidence="1">
    <location>
        <begin position="803"/>
        <end position="819"/>
    </location>
</feature>
<gene>
    <name evidence="2" type="ORF">MPH_05897</name>
</gene>
<feature type="compositionally biased region" description="Basic and acidic residues" evidence="1">
    <location>
        <begin position="705"/>
        <end position="715"/>
    </location>
</feature>
<comment type="caution">
    <text evidence="2">The sequence shown here is derived from an EMBL/GenBank/DDBJ whole genome shotgun (WGS) entry which is preliminary data.</text>
</comment>
<feature type="region of interest" description="Disordered" evidence="1">
    <location>
        <begin position="391"/>
        <end position="475"/>
    </location>
</feature>
<sequence length="888" mass="98309">MGEHPVFRDMPVVGDWERPVTLPPLSFEARPGSVISFDPERFRGSSYDVGDGCGGEVQELESTKRRWSVVLEESSSGISVESGSASGSAGSWNSEDAREKELRYKRELRQLRRRRERIGKKKASLQKKVALQALLLQRLEKEQDGVGDQQDAESAQYNECSMEGYESECERSRHLPRASSAPLPLFMSGAQDANDDSVADASVLARPQTTLFFTGKQEQHSLAPRPFSVPRWWWRRGKWGANKSKSPKNSGAAENKRNVDGSGACAPSEPGDISKQSEQQGKLRKRQKGISDGEEKLKCMEREALQAILDFSTAVLKTECEHQGKLEHTSGPKEHAWRDRKDELSIPLRSLSLGRSFSKKKTYQHVEDRSGSGTGDTRLSRELVRSLSLRQTISRKSKTRAPESERGYTDALNEVRGSSSLRRRRKKIPAPLEQTRSSYEDDVLDTEEEQLTGESVLQREERSPTRSGPEYFPVVNHGHVNPVHRPTDKAQVAFPTIPRDQSETYQAPMGHPRPQILVPLRHHESYAPEGGDRGTQWSYFLASAEFPKPPSCPPHLCTCTLHRPTRPPLPSRMGRLPLSPPLTVGPEGYRPEELPLSSGASTGPPLHVIPEAEEWDTVISQAHEGVHQGGNFSSVPDVGSKTGNHTRSRDASKTVNSPIKEGSRTTLQTGICSDYEGIKAATNKNYGNKRSPDMSLGVDTAADSEAGREDALEDARRLCSRRNSSSTMEMYHTGSTSKMSTTDLRSATSVEFPITAVAQEAEWHIQKMGSTAQPARRNENGTRPNVEMPRREHSLNEECSPPPDERAYEQRSKAEAVKPPEDEAFAKFMNAQARLANRTNQPANSLPTFLRGYHDGGNGSDASAKQARQDSANDSVTLPVGRHSSSGE</sequence>
<feature type="region of interest" description="Disordered" evidence="1">
    <location>
        <begin position="723"/>
        <end position="742"/>
    </location>
</feature>
<feature type="compositionally biased region" description="Low complexity" evidence="1">
    <location>
        <begin position="78"/>
        <end position="94"/>
    </location>
</feature>
<feature type="region of interest" description="Disordered" evidence="1">
    <location>
        <begin position="832"/>
        <end position="888"/>
    </location>
</feature>
<dbReference type="Proteomes" id="UP000007129">
    <property type="component" value="Unassembled WGS sequence"/>
</dbReference>
<evidence type="ECO:0000313" key="2">
    <source>
        <dbReference type="EMBL" id="EKG16916.1"/>
    </source>
</evidence>
<feature type="region of interest" description="Disordered" evidence="1">
    <location>
        <begin position="240"/>
        <end position="291"/>
    </location>
</feature>
<accession>K2R3L4</accession>
<feature type="compositionally biased region" description="Acidic residues" evidence="1">
    <location>
        <begin position="440"/>
        <end position="451"/>
    </location>
</feature>
<dbReference type="VEuPathDB" id="FungiDB:MPH_05897"/>
<proteinExistence type="predicted"/>
<feature type="region of interest" description="Disordered" evidence="1">
    <location>
        <begin position="78"/>
        <end position="99"/>
    </location>
</feature>
<dbReference type="AlphaFoldDB" id="K2R3L4"/>
<evidence type="ECO:0000256" key="1">
    <source>
        <dbReference type="SAM" id="MobiDB-lite"/>
    </source>
</evidence>
<evidence type="ECO:0000313" key="3">
    <source>
        <dbReference type="Proteomes" id="UP000007129"/>
    </source>
</evidence>
<dbReference type="EMBL" id="AHHD01000259">
    <property type="protein sequence ID" value="EKG16916.1"/>
    <property type="molecule type" value="Genomic_DNA"/>
</dbReference>
<feature type="region of interest" description="Disordered" evidence="1">
    <location>
        <begin position="566"/>
        <end position="607"/>
    </location>
</feature>
<feature type="region of interest" description="Disordered" evidence="1">
    <location>
        <begin position="683"/>
        <end position="715"/>
    </location>
</feature>
<feature type="region of interest" description="Disordered" evidence="1">
    <location>
        <begin position="626"/>
        <end position="665"/>
    </location>
</feature>
<feature type="region of interest" description="Disordered" evidence="1">
    <location>
        <begin position="768"/>
        <end position="819"/>
    </location>
</feature>
<dbReference type="InParanoid" id="K2R3L4"/>
<protein>
    <submittedName>
        <fullName evidence="2">Uncharacterized protein</fullName>
    </submittedName>
</protein>
<dbReference type="HOGENOM" id="CLU_324929_0_0_1"/>
<reference evidence="2 3" key="1">
    <citation type="journal article" date="2012" name="BMC Genomics">
        <title>Tools to kill: Genome of one of the most destructive plant pathogenic fungi Macrophomina phaseolina.</title>
        <authorList>
            <person name="Islam M.S."/>
            <person name="Haque M.S."/>
            <person name="Islam M.M."/>
            <person name="Emdad E.M."/>
            <person name="Halim A."/>
            <person name="Hossen Q.M.M."/>
            <person name="Hossain M.Z."/>
            <person name="Ahmed B."/>
            <person name="Rahim S."/>
            <person name="Rahman M.S."/>
            <person name="Alam M.M."/>
            <person name="Hou S."/>
            <person name="Wan X."/>
            <person name="Saito J.A."/>
            <person name="Alam M."/>
        </authorList>
    </citation>
    <scope>NUCLEOTIDE SEQUENCE [LARGE SCALE GENOMIC DNA]</scope>
    <source>
        <strain evidence="2 3">MS6</strain>
    </source>
</reference>